<accession>A0A974SBS5</accession>
<dbReference type="InterPro" id="IPR045851">
    <property type="entry name" value="AMP-bd_C_sf"/>
</dbReference>
<proteinExistence type="predicted"/>
<feature type="region of interest" description="Disordered" evidence="1">
    <location>
        <begin position="54"/>
        <end position="107"/>
    </location>
</feature>
<evidence type="ECO:0000313" key="2">
    <source>
        <dbReference type="EMBL" id="QQZ52127.1"/>
    </source>
</evidence>
<dbReference type="AlphaFoldDB" id="A0A974SBS5"/>
<evidence type="ECO:0000256" key="1">
    <source>
        <dbReference type="SAM" id="MobiDB-lite"/>
    </source>
</evidence>
<sequence>MIGIPDDDLGAKIHAIVQTRGVGDETALREHLKTKLVTYKQPRTYEFVDEPLRDDAGKVRRTAPRRPHRQAEGRPAGLTLSPLLPAGVEEETALPLPARRAKPTAIH</sequence>
<evidence type="ECO:0008006" key="3">
    <source>
        <dbReference type="Google" id="ProtNLM"/>
    </source>
</evidence>
<dbReference type="SUPFAM" id="SSF56801">
    <property type="entry name" value="Acetyl-CoA synthetase-like"/>
    <property type="match status" value="1"/>
</dbReference>
<organism evidence="2">
    <name type="scientific">Phenylobacterium glaciei</name>
    <dbReference type="NCBI Taxonomy" id="2803784"/>
    <lineage>
        <taxon>Bacteria</taxon>
        <taxon>Pseudomonadati</taxon>
        <taxon>Pseudomonadota</taxon>
        <taxon>Alphaproteobacteria</taxon>
        <taxon>Caulobacterales</taxon>
        <taxon>Caulobacteraceae</taxon>
        <taxon>Phenylobacterium</taxon>
    </lineage>
</organism>
<gene>
    <name evidence="2" type="ORF">JKL49_00610</name>
</gene>
<dbReference type="Gene3D" id="3.30.300.30">
    <property type="match status" value="1"/>
</dbReference>
<name>A0A974SBS5_9CAUL</name>
<protein>
    <recommendedName>
        <fullName evidence="3">AMP-binding enzyme C-terminal domain-containing protein</fullName>
    </recommendedName>
</protein>
<feature type="compositionally biased region" description="Basic residues" evidence="1">
    <location>
        <begin position="59"/>
        <end position="68"/>
    </location>
</feature>
<dbReference type="EMBL" id="CP068570">
    <property type="protein sequence ID" value="QQZ52127.1"/>
    <property type="molecule type" value="Genomic_DNA"/>
</dbReference>
<reference evidence="2" key="1">
    <citation type="submission" date="2021-01" db="EMBL/GenBank/DDBJ databases">
        <title>Genome sequence of Phenylobacterium sp. 20VBR1 isolated from a valley glaceir, Ny-Alesund, Svalbard.</title>
        <authorList>
            <person name="Thomas F.A."/>
            <person name="Krishnan K.P."/>
            <person name="Sinha R.K."/>
        </authorList>
    </citation>
    <scope>NUCLEOTIDE SEQUENCE</scope>
    <source>
        <strain evidence="2">20VBR1</strain>
    </source>
</reference>